<evidence type="ECO:0000313" key="6">
    <source>
        <dbReference type="EMBL" id="MDT0541366.1"/>
    </source>
</evidence>
<dbReference type="CDD" id="cd17646">
    <property type="entry name" value="A_NRPS_AB3403-like"/>
    <property type="match status" value="1"/>
</dbReference>
<dbReference type="InterPro" id="IPR006162">
    <property type="entry name" value="Ppantetheine_attach_site"/>
</dbReference>
<dbReference type="InterPro" id="IPR020845">
    <property type="entry name" value="AMP-binding_CS"/>
</dbReference>
<dbReference type="SMART" id="SM00823">
    <property type="entry name" value="PKS_PP"/>
    <property type="match status" value="2"/>
</dbReference>
<keyword evidence="3" id="KW-0597">Phosphoprotein</keyword>
<feature type="compositionally biased region" description="Pro residues" evidence="4">
    <location>
        <begin position="916"/>
        <end position="926"/>
    </location>
</feature>
<evidence type="ECO:0000256" key="3">
    <source>
        <dbReference type="ARBA" id="ARBA00022553"/>
    </source>
</evidence>
<dbReference type="Gene3D" id="3.40.50.980">
    <property type="match status" value="2"/>
</dbReference>
<dbReference type="PROSITE" id="PS00012">
    <property type="entry name" value="PHOSPHOPANTETHEINE"/>
    <property type="match status" value="2"/>
</dbReference>
<dbReference type="NCBIfam" id="TIGR01733">
    <property type="entry name" value="AA-adenyl-dom"/>
    <property type="match status" value="2"/>
</dbReference>
<feature type="domain" description="Carrier" evidence="5">
    <location>
        <begin position="929"/>
        <end position="1004"/>
    </location>
</feature>
<dbReference type="PROSITE" id="PS50075">
    <property type="entry name" value="CARRIER"/>
    <property type="match status" value="2"/>
</dbReference>
<dbReference type="Gene3D" id="3.40.50.1820">
    <property type="entry name" value="alpha/beta hydrolase"/>
    <property type="match status" value="1"/>
</dbReference>
<dbReference type="PROSITE" id="PS00455">
    <property type="entry name" value="AMP_BINDING"/>
    <property type="match status" value="2"/>
</dbReference>
<dbReference type="RefSeq" id="WP_311721633.1">
    <property type="nucleotide sequence ID" value="NZ_JAVRFD010000001.1"/>
</dbReference>
<evidence type="ECO:0000259" key="5">
    <source>
        <dbReference type="PROSITE" id="PS50075"/>
    </source>
</evidence>
<dbReference type="Pfam" id="PF13193">
    <property type="entry name" value="AMP-binding_C"/>
    <property type="match status" value="2"/>
</dbReference>
<dbReference type="InterPro" id="IPR020806">
    <property type="entry name" value="PKS_PP-bd"/>
</dbReference>
<dbReference type="InterPro" id="IPR023213">
    <property type="entry name" value="CAT-like_dom_sf"/>
</dbReference>
<dbReference type="PANTHER" id="PTHR45527">
    <property type="entry name" value="NONRIBOSOMAL PEPTIDE SYNTHETASE"/>
    <property type="match status" value="1"/>
</dbReference>
<dbReference type="SUPFAM" id="SSF47336">
    <property type="entry name" value="ACP-like"/>
    <property type="match status" value="2"/>
</dbReference>
<evidence type="ECO:0000313" key="7">
    <source>
        <dbReference type="Proteomes" id="UP001180754"/>
    </source>
</evidence>
<keyword evidence="2" id="KW-0596">Phosphopantetheine</keyword>
<dbReference type="Gene3D" id="3.40.50.12780">
    <property type="entry name" value="N-terminal domain of ligase-like"/>
    <property type="match status" value="1"/>
</dbReference>
<dbReference type="InterPro" id="IPR029058">
    <property type="entry name" value="AB_hydrolase_fold"/>
</dbReference>
<sequence length="2061" mass="220933">MPEKKSSHRPSASTARRPEVLPLSPAQRGPWSLYQLHGPDGTHNVPVVTRIAGVVDREALTAALTDLTARHEALRTLYAEREGVPVQIVVPADRARPRPRFTDTMAEQAEDAIARACAHAIDLSTDLPLHAELITTGPQDSTLVLTIHHIAIDTWSVRPLLRDFDTAYTARTGGGAPQWGSPPRYADHVTETANRLQQLGDRQRKYWTDQLADLPEELRLPADRPRGQVPGPRPDTVDFTVGAEPARALRASALSRGISMSTVAQAAVAALLHRVGAGDDIPLGIPVSGRPHGESRDLVGRFANSLVLRIGLSGDTGFDELLTQVHATLLTAHEHQDLPFDPAQHPLCQVMVGPLAADAYDLWFDLAFDFAEQEPDGRLHGRIAYRPDLFDAHTAESLARRLVRLLEHVAADPEQPVGRLDVLVADERAWAVDGWNDTAQEVPSTTLPELFRAQVARTPDATALVFRDERLTYADLDARVERLARVLAGKGAGPGETVAVALPRSVELVVTLLAVHRTGAAYLPLDTQYPAERTAFMLDDARPVLVLDGAAPDGPPGELPKAYAPNLPAYVIYTSGSTGRPKGVVVPHAGIVNRLLWMRDEYGLSGADRVLQKTSASFDVSVWEFFLPLITGATLVVAEPDGHRDPAYLSELIETERITTVHFVPSMLEVFLDALAAEPSAAGCSTLRRVICSGEALPAPLAGRFHRLLPAAELHNLYGPTEASVDVTAARVTPGAEPVPIGRPVWNTRVYVLDTALQPVPPGAVGELYLAGAQLAHGYLSRPGLTAGRFVADPYGDVPGARMYRTGDLGRRTRDGVLEFLGRVDDQVKVHGFRIEPGEIEAVLGLHESVARAVVVAHEQRLLAYVVPAPGRVPNATELRAHVRSALPEYMVPSAVVALGALPLTPNGKLDRKALPTPPAHAPGPDGPAALGETERELGALFAEALGVPRVGPDDGFFDLGGHSLLAIRLINRIRVRFGVRLKVRTLFEAPTVAQLAPHLAEEPADRTPPGVVAVVPRPEVLPLSPVQRGLWFLHQLHGPDATHNVPLVTRIQGSVDRDALTAALADVTARHEALRTLYAERDGVPVQIVVPADRARPRPRFTDTTAEQTEQAIARACAHAIDLSTDLPLHAELITAGPQDATLVLTIHHIAMDAWSMRPLTADLARAYAARTRDEAPDWEPLPVQYADYALWYEDTLADAGDPAGVQSHQLDYWRAALAGLPEELTLPADRPRPARASRRGGQVGLPVDQALDQRLRHLARTHGVTPFMVAQAALAALFTQLGAGTDIPLGTVVAARPDHTLHDLVGYFLNTLVLRTDTSGDPAFSDLLARVRATDLAAFEHQQLPFDRLVEELQPTRSPSRNPLFQTALVWTDATSAALELPGLRCEPGPVPLDVAKFDLEFEFSEHRGSGLTLSVGYAEDLYAPATALSLGRRLIQLLEQATAAPGARLSTYQVLLPDERKWILAEWGHGTEVEPATIPDLFEEQVRRRPGAIAVEDGDGGLTYAELSRCVNRLARSLIERGVGPEVPVAVSMERGPGLLVAMLAVLTAGGVYLPIDPAYPPARMAFMLADTAAAMALVDDPARLGDADIETTVLGGLDLAGFPATEVSDDDRLGPLHIASTAYVIYTSGSTGMPKGVAVPHTGITRLVSTHTALGVGPQSVVLQLASIGFDASVWEIVMALLTGARLRFSRPEALAEAEHGSTPAHGATHVLLPPALLSALPSAALPAGTTIVTAAEAIPQTLADLWSVDNPLFNLYGPTEVTVGSTGTFLAPGRPVTIGGPVAGTQAYVLDDALRPVPPGVGGELYLAGPGVTRGYVGRAGLTATRFVACPFGAAGERMYRTGDMVRWTADGNLLFLGRTDDQVKLRGFRIEPGEIEATLTALPGVRSAVVTLREDRPGDKRLVAYVISDTGAALDTAALADRLGERLPTYMVPSAFVQLEALPLTINAKLDRAALPAPDHTVASTSQLPRNAREEALGKLFADILGVPGVSRDDSFFELGGHSLLAMLLVNRVRAQFGTGLDLQTVFEAPTVAELAPHLDNGRRARPVLRPRDRS</sequence>
<dbReference type="InterPro" id="IPR036736">
    <property type="entry name" value="ACP-like_sf"/>
</dbReference>
<dbReference type="Gene3D" id="2.30.38.10">
    <property type="entry name" value="Luciferase, Domain 3"/>
    <property type="match status" value="1"/>
</dbReference>
<dbReference type="Pfam" id="PF00550">
    <property type="entry name" value="PP-binding"/>
    <property type="match status" value="2"/>
</dbReference>
<dbReference type="InterPro" id="IPR042099">
    <property type="entry name" value="ANL_N_sf"/>
</dbReference>
<proteinExistence type="predicted"/>
<dbReference type="InterPro" id="IPR009081">
    <property type="entry name" value="PP-bd_ACP"/>
</dbReference>
<dbReference type="Gene3D" id="3.30.559.10">
    <property type="entry name" value="Chloramphenicol acetyltransferase-like domain"/>
    <property type="match status" value="2"/>
</dbReference>
<dbReference type="Pfam" id="PF00501">
    <property type="entry name" value="AMP-binding"/>
    <property type="match status" value="3"/>
</dbReference>
<gene>
    <name evidence="6" type="ORF">RND15_01370</name>
</gene>
<dbReference type="Gene3D" id="3.30.559.30">
    <property type="entry name" value="Nonribosomal peptide synthetase, condensation domain"/>
    <property type="match status" value="2"/>
</dbReference>
<dbReference type="InterPro" id="IPR045851">
    <property type="entry name" value="AMP-bd_C_sf"/>
</dbReference>
<dbReference type="InterPro" id="IPR000873">
    <property type="entry name" value="AMP-dep_synth/lig_dom"/>
</dbReference>
<dbReference type="InterPro" id="IPR025110">
    <property type="entry name" value="AMP-bd_C"/>
</dbReference>
<dbReference type="SUPFAM" id="SSF56801">
    <property type="entry name" value="Acetyl-CoA synthetase-like"/>
    <property type="match status" value="2"/>
</dbReference>
<dbReference type="CDD" id="cd19540">
    <property type="entry name" value="LCL_NRPS-like"/>
    <property type="match status" value="1"/>
</dbReference>
<dbReference type="Pfam" id="PF00668">
    <property type="entry name" value="Condensation"/>
    <property type="match status" value="2"/>
</dbReference>
<feature type="region of interest" description="Disordered" evidence="4">
    <location>
        <begin position="909"/>
        <end position="932"/>
    </location>
</feature>
<dbReference type="InterPro" id="IPR001242">
    <property type="entry name" value="Condensation_dom"/>
</dbReference>
<feature type="region of interest" description="Disordered" evidence="4">
    <location>
        <begin position="1"/>
        <end position="24"/>
    </location>
</feature>
<organism evidence="6 7">
    <name type="scientific">Streptomyces lonegramiae</name>
    <dbReference type="NCBI Taxonomy" id="3075524"/>
    <lineage>
        <taxon>Bacteria</taxon>
        <taxon>Bacillati</taxon>
        <taxon>Actinomycetota</taxon>
        <taxon>Actinomycetes</taxon>
        <taxon>Kitasatosporales</taxon>
        <taxon>Streptomycetaceae</taxon>
        <taxon>Streptomyces</taxon>
    </lineage>
</organism>
<dbReference type="CDD" id="cd05930">
    <property type="entry name" value="A_NRPS"/>
    <property type="match status" value="1"/>
</dbReference>
<dbReference type="InterPro" id="IPR010071">
    <property type="entry name" value="AA_adenyl_dom"/>
</dbReference>
<accession>A0ABU2X634</accession>
<name>A0ABU2X634_9ACTN</name>
<evidence type="ECO:0000256" key="2">
    <source>
        <dbReference type="ARBA" id="ARBA00022450"/>
    </source>
</evidence>
<feature type="domain" description="Carrier" evidence="5">
    <location>
        <begin position="1974"/>
        <end position="2049"/>
    </location>
</feature>
<comment type="caution">
    <text evidence="6">The sequence shown here is derived from an EMBL/GenBank/DDBJ whole genome shotgun (WGS) entry which is preliminary data.</text>
</comment>
<evidence type="ECO:0000256" key="1">
    <source>
        <dbReference type="ARBA" id="ARBA00001957"/>
    </source>
</evidence>
<dbReference type="Gene3D" id="1.10.1200.10">
    <property type="entry name" value="ACP-like"/>
    <property type="match status" value="1"/>
</dbReference>
<dbReference type="Proteomes" id="UP001180754">
    <property type="component" value="Unassembled WGS sequence"/>
</dbReference>
<protein>
    <submittedName>
        <fullName evidence="6">Amino acid adenylation domain-containing protein</fullName>
    </submittedName>
</protein>
<keyword evidence="7" id="KW-1185">Reference proteome</keyword>
<comment type="cofactor">
    <cofactor evidence="1">
        <name>pantetheine 4'-phosphate</name>
        <dbReference type="ChEBI" id="CHEBI:47942"/>
    </cofactor>
</comment>
<evidence type="ECO:0000256" key="4">
    <source>
        <dbReference type="SAM" id="MobiDB-lite"/>
    </source>
</evidence>
<dbReference type="Gene3D" id="3.30.300.30">
    <property type="match status" value="2"/>
</dbReference>
<dbReference type="PANTHER" id="PTHR45527:SF1">
    <property type="entry name" value="FATTY ACID SYNTHASE"/>
    <property type="match status" value="1"/>
</dbReference>
<dbReference type="SUPFAM" id="SSF52777">
    <property type="entry name" value="CoA-dependent acyltransferases"/>
    <property type="match status" value="4"/>
</dbReference>
<dbReference type="EMBL" id="JAVRFD010000001">
    <property type="protein sequence ID" value="MDT0541366.1"/>
    <property type="molecule type" value="Genomic_DNA"/>
</dbReference>
<reference evidence="6" key="1">
    <citation type="submission" date="2024-05" db="EMBL/GenBank/DDBJ databases">
        <title>30 novel species of actinomycetes from the DSMZ collection.</title>
        <authorList>
            <person name="Nouioui I."/>
        </authorList>
    </citation>
    <scope>NUCLEOTIDE SEQUENCE</scope>
    <source>
        <strain evidence="6">DSM 41529</strain>
    </source>
</reference>